<proteinExistence type="predicted"/>
<dbReference type="EMBL" id="CM046109">
    <property type="protein sequence ID" value="KAI8442270.1"/>
    <property type="molecule type" value="Genomic_DNA"/>
</dbReference>
<name>A0ACC0L117_CHOFU</name>
<sequence length="692" mass="76454">MSSLVTAAADAIAGTAVATGMQMAWFVPMLVATIAYFQFDQTDPEGRLTDIEESQMLADYDFIVIGSGSAGAVVANRLSEVGNWNVLLLEAGGDETEISDVPLLAGYLQHSQLDWAYKTEANEHFCLAMREGRCNWPRGKVLGGSSVLNYMLYLRGNKKDYDTWEALGNKGWGYKDVLYYFKKSEDNQNPYLAQTPYHSTGGYLTVSEAPYHTPLATTFVDAGVEMGYINRDINGEKQTGFMVAQGTTRRGSRCSTAKAFLRPAKNRPNLHISMSSFVTKVMIDPRTKIAFGVEFVKNKMIHRIRARKEVILSAGTINSAQLLMLSGIGPAEELTKHRIPVIQNLKVGQNLQDHVALGGLAFTINKDISIVENRLQSVSTMMEYAVLGNGPLTILGGVEGLAFVNTKYANATDDFPDIEFHFISGAASSDGGAQLQKIQGLTEQFYNAVFRPINNKDVWSILPMLLRPKSKGYIQLRSANPHDYPYIYPNYFADDMDMKTLVEGVKIAVALSRTKAFQRFGSALNPNVFPACRALPRFSDVYWECMIRQYTATVYHPVGTAKMGPYWDPDAVVDDELRVYGVKGLRVIDGSIIPVHVSGNTNAPIIMIGEKGSDMIKEFWMIKRRRISRGFGKRSNSEESRPTFQETLARWLDQGPDTEGGNSGHSSHRPEVPHSAALTTDSLGPAPLPAEN</sequence>
<protein>
    <submittedName>
        <fullName evidence="1">Uncharacterized protein</fullName>
    </submittedName>
</protein>
<gene>
    <name evidence="1" type="ORF">MSG28_005834</name>
</gene>
<reference evidence="1 2" key="1">
    <citation type="journal article" date="2022" name="Genome Biol. Evol.">
        <title>The Spruce Budworm Genome: Reconstructing the Evolutionary History of Antifreeze Proteins.</title>
        <authorList>
            <person name="Beliveau C."/>
            <person name="Gagne P."/>
            <person name="Picq S."/>
            <person name="Vernygora O."/>
            <person name="Keeling C.I."/>
            <person name="Pinkney K."/>
            <person name="Doucet D."/>
            <person name="Wen F."/>
            <person name="Johnston J.S."/>
            <person name="Maaroufi H."/>
            <person name="Boyle B."/>
            <person name="Laroche J."/>
            <person name="Dewar K."/>
            <person name="Juretic N."/>
            <person name="Blackburn G."/>
            <person name="Nisole A."/>
            <person name="Brunet B."/>
            <person name="Brandao M."/>
            <person name="Lumley L."/>
            <person name="Duan J."/>
            <person name="Quan G."/>
            <person name="Lucarotti C.J."/>
            <person name="Roe A.D."/>
            <person name="Sperling F.A.H."/>
            <person name="Levesque R.C."/>
            <person name="Cusson M."/>
        </authorList>
    </citation>
    <scope>NUCLEOTIDE SEQUENCE [LARGE SCALE GENOMIC DNA]</scope>
    <source>
        <strain evidence="1">Glfc:IPQL:Cfum</strain>
    </source>
</reference>
<evidence type="ECO:0000313" key="2">
    <source>
        <dbReference type="Proteomes" id="UP001064048"/>
    </source>
</evidence>
<dbReference type="Proteomes" id="UP001064048">
    <property type="component" value="Chromosome 9"/>
</dbReference>
<comment type="caution">
    <text evidence="1">The sequence shown here is derived from an EMBL/GenBank/DDBJ whole genome shotgun (WGS) entry which is preliminary data.</text>
</comment>
<organism evidence="1 2">
    <name type="scientific">Choristoneura fumiferana</name>
    <name type="common">Spruce budworm moth</name>
    <name type="synonym">Archips fumiferana</name>
    <dbReference type="NCBI Taxonomy" id="7141"/>
    <lineage>
        <taxon>Eukaryota</taxon>
        <taxon>Metazoa</taxon>
        <taxon>Ecdysozoa</taxon>
        <taxon>Arthropoda</taxon>
        <taxon>Hexapoda</taxon>
        <taxon>Insecta</taxon>
        <taxon>Pterygota</taxon>
        <taxon>Neoptera</taxon>
        <taxon>Endopterygota</taxon>
        <taxon>Lepidoptera</taxon>
        <taxon>Glossata</taxon>
        <taxon>Ditrysia</taxon>
        <taxon>Tortricoidea</taxon>
        <taxon>Tortricidae</taxon>
        <taxon>Tortricinae</taxon>
        <taxon>Choristoneura</taxon>
    </lineage>
</organism>
<keyword evidence="2" id="KW-1185">Reference proteome</keyword>
<accession>A0ACC0L117</accession>
<evidence type="ECO:0000313" key="1">
    <source>
        <dbReference type="EMBL" id="KAI8442270.1"/>
    </source>
</evidence>